<comment type="caution">
    <text evidence="1">The sequence shown here is derived from an EMBL/GenBank/DDBJ whole genome shotgun (WGS) entry which is preliminary data.</text>
</comment>
<name>A0A1Q5PYR6_9ACTO</name>
<keyword evidence="2" id="KW-1185">Reference proteome</keyword>
<organism evidence="1 2">
    <name type="scientific">Buchananella hordeovulneris</name>
    <dbReference type="NCBI Taxonomy" id="52770"/>
    <lineage>
        <taxon>Bacteria</taxon>
        <taxon>Bacillati</taxon>
        <taxon>Actinomycetota</taxon>
        <taxon>Actinomycetes</taxon>
        <taxon>Actinomycetales</taxon>
        <taxon>Actinomycetaceae</taxon>
        <taxon>Buchananella</taxon>
    </lineage>
</organism>
<gene>
    <name evidence="1" type="ORF">BSZ40_00465</name>
</gene>
<evidence type="ECO:0000313" key="1">
    <source>
        <dbReference type="EMBL" id="OKL52626.1"/>
    </source>
</evidence>
<dbReference type="EMBL" id="MQVS01000001">
    <property type="protein sequence ID" value="OKL52626.1"/>
    <property type="molecule type" value="Genomic_DNA"/>
</dbReference>
<dbReference type="AlphaFoldDB" id="A0A1Q5PYR6"/>
<evidence type="ECO:0000313" key="2">
    <source>
        <dbReference type="Proteomes" id="UP000185612"/>
    </source>
</evidence>
<sequence length="81" mass="8282">MKAGGLAGQVVGALPSSAGGEAFAGAEKKMKQERDDLATVTEQTQDGVNNAVTTFGQVEEEIAQMIQNGLNMLTGAITGVE</sequence>
<dbReference type="InParanoid" id="A0A1Q5PYR6"/>
<dbReference type="Proteomes" id="UP000185612">
    <property type="component" value="Unassembled WGS sequence"/>
</dbReference>
<protein>
    <submittedName>
        <fullName evidence="1">Uncharacterized protein</fullName>
    </submittedName>
</protein>
<accession>A0A1Q5PYR6</accession>
<proteinExistence type="predicted"/>
<reference evidence="2" key="1">
    <citation type="submission" date="2016-12" db="EMBL/GenBank/DDBJ databases">
        <authorList>
            <person name="Meng X."/>
        </authorList>
    </citation>
    <scope>NUCLEOTIDE SEQUENCE [LARGE SCALE GENOMIC DNA]</scope>
    <source>
        <strain evidence="2">DSM 20732</strain>
    </source>
</reference>
<dbReference type="STRING" id="52770.BSZ40_00465"/>